<feature type="transmembrane region" description="Helical" evidence="7">
    <location>
        <begin position="85"/>
        <end position="106"/>
    </location>
</feature>
<reference evidence="10 11" key="1">
    <citation type="submission" date="2019-07" db="EMBL/GenBank/DDBJ databases">
        <title>Genome sequencing of KACC 19320.</title>
        <authorList>
            <person name="Heo J."/>
            <person name="Kim S.-J."/>
            <person name="Kim J.-S."/>
            <person name="Hong S.-B."/>
            <person name="Kwon S.-W."/>
        </authorList>
    </citation>
    <scope>NUCLEOTIDE SEQUENCE [LARGE SCALE GENOMIC DNA]</scope>
    <source>
        <strain evidence="10 11">KACC 19320</strain>
    </source>
</reference>
<dbReference type="EMBL" id="CP041356">
    <property type="protein sequence ID" value="QDK71329.1"/>
    <property type="molecule type" value="Genomic_DNA"/>
</dbReference>
<dbReference type="AlphaFoldDB" id="A0A514Z9Q6"/>
<feature type="domain" description="Mechanosensitive ion channel transmembrane helices 2/3" evidence="9">
    <location>
        <begin position="71"/>
        <end position="107"/>
    </location>
</feature>
<dbReference type="PANTHER" id="PTHR30460:SF0">
    <property type="entry name" value="MODERATE CONDUCTANCE MECHANOSENSITIVE CHANNEL YBIO"/>
    <property type="match status" value="1"/>
</dbReference>
<comment type="similarity">
    <text evidence="2">Belongs to the MscS (TC 1.A.23) family.</text>
</comment>
<evidence type="ECO:0000259" key="8">
    <source>
        <dbReference type="Pfam" id="PF00924"/>
    </source>
</evidence>
<dbReference type="SUPFAM" id="SSF50182">
    <property type="entry name" value="Sm-like ribonucleoproteins"/>
    <property type="match status" value="1"/>
</dbReference>
<evidence type="ECO:0000256" key="7">
    <source>
        <dbReference type="SAM" id="Phobius"/>
    </source>
</evidence>
<dbReference type="InterPro" id="IPR006685">
    <property type="entry name" value="MscS_channel_2nd"/>
</dbReference>
<keyword evidence="4 7" id="KW-0812">Transmembrane</keyword>
<dbReference type="Pfam" id="PF00924">
    <property type="entry name" value="MS_channel_2nd"/>
    <property type="match status" value="1"/>
</dbReference>
<dbReference type="RefSeq" id="WP_142766899.1">
    <property type="nucleotide sequence ID" value="NZ_CP041356.1"/>
</dbReference>
<dbReference type="Proteomes" id="UP000315128">
    <property type="component" value="Chromosome"/>
</dbReference>
<evidence type="ECO:0000256" key="2">
    <source>
        <dbReference type="ARBA" id="ARBA00008017"/>
    </source>
</evidence>
<dbReference type="Gene3D" id="1.10.287.1260">
    <property type="match status" value="1"/>
</dbReference>
<dbReference type="KEGG" id="lack:FLP15_09365"/>
<keyword evidence="3" id="KW-1003">Cell membrane</keyword>
<dbReference type="Gene3D" id="2.30.30.60">
    <property type="match status" value="1"/>
</dbReference>
<accession>A0A514Z9Q6</accession>
<dbReference type="OrthoDB" id="9809206at2"/>
<dbReference type="Pfam" id="PF21088">
    <property type="entry name" value="MS_channel_1st"/>
    <property type="match status" value="1"/>
</dbReference>
<dbReference type="InterPro" id="IPR010920">
    <property type="entry name" value="LSM_dom_sf"/>
</dbReference>
<keyword evidence="5 7" id="KW-1133">Transmembrane helix</keyword>
<dbReference type="InterPro" id="IPR011014">
    <property type="entry name" value="MscS_channel_TM-2"/>
</dbReference>
<dbReference type="GO" id="GO:0008381">
    <property type="term" value="F:mechanosensitive monoatomic ion channel activity"/>
    <property type="evidence" value="ECO:0007669"/>
    <property type="project" value="InterPro"/>
</dbReference>
<proteinExistence type="inferred from homology"/>
<sequence length="250" mass="27577">MNFLKINWEDLGTLLLDKLITIILVSLLFFILYQAGTRIVKRLFKNYSEQKWTDTSRILTLSRLTTSGIHYLTVFLYIYTVLGLIGIPVGNVLAGAGIIGVALGFAGRDLVADIINGFFIIVEHQINVGDTVAFSGLDIEGIVKTVGIRSITVIGTDGATTFIPNRNIAALKNYSYTARTVNLDVPVDLSVLTETKAHILSVNADYPQVKFAGIINHEEKLFIRSTLTASSAELPALKMEILDKYYDTPY</sequence>
<evidence type="ECO:0000313" key="10">
    <source>
        <dbReference type="EMBL" id="QDK71329.1"/>
    </source>
</evidence>
<evidence type="ECO:0000256" key="5">
    <source>
        <dbReference type="ARBA" id="ARBA00022989"/>
    </source>
</evidence>
<dbReference type="PANTHER" id="PTHR30460">
    <property type="entry name" value="MODERATE CONDUCTANCE MECHANOSENSITIVE CHANNEL YBIO"/>
    <property type="match status" value="1"/>
</dbReference>
<evidence type="ECO:0000256" key="6">
    <source>
        <dbReference type="ARBA" id="ARBA00023136"/>
    </source>
</evidence>
<feature type="transmembrane region" description="Helical" evidence="7">
    <location>
        <begin position="61"/>
        <end position="79"/>
    </location>
</feature>
<gene>
    <name evidence="10" type="ORF">FLP15_09365</name>
</gene>
<evidence type="ECO:0000259" key="9">
    <source>
        <dbReference type="Pfam" id="PF21088"/>
    </source>
</evidence>
<name>A0A514Z9Q6_9LACT</name>
<dbReference type="InterPro" id="IPR023408">
    <property type="entry name" value="MscS_beta-dom_sf"/>
</dbReference>
<keyword evidence="11" id="KW-1185">Reference proteome</keyword>
<dbReference type="GO" id="GO:0005886">
    <property type="term" value="C:plasma membrane"/>
    <property type="evidence" value="ECO:0007669"/>
    <property type="project" value="UniProtKB-SubCell"/>
</dbReference>
<evidence type="ECO:0000256" key="1">
    <source>
        <dbReference type="ARBA" id="ARBA00004651"/>
    </source>
</evidence>
<feature type="domain" description="Mechanosensitive ion channel MscS" evidence="8">
    <location>
        <begin position="109"/>
        <end position="175"/>
    </location>
</feature>
<keyword evidence="6 7" id="KW-0472">Membrane</keyword>
<evidence type="ECO:0000313" key="11">
    <source>
        <dbReference type="Proteomes" id="UP000315128"/>
    </source>
</evidence>
<evidence type="ECO:0000256" key="3">
    <source>
        <dbReference type="ARBA" id="ARBA00022475"/>
    </source>
</evidence>
<comment type="subcellular location">
    <subcellularLocation>
        <location evidence="1">Cell membrane</location>
        <topology evidence="1">Multi-pass membrane protein</topology>
    </subcellularLocation>
</comment>
<dbReference type="SUPFAM" id="SSF82861">
    <property type="entry name" value="Mechanosensitive channel protein MscS (YggB), transmembrane region"/>
    <property type="match status" value="1"/>
</dbReference>
<organism evidence="10 11">
    <name type="scientific">Lactococcus protaetiae</name>
    <dbReference type="NCBI Taxonomy" id="2592653"/>
    <lineage>
        <taxon>Bacteria</taxon>
        <taxon>Bacillati</taxon>
        <taxon>Bacillota</taxon>
        <taxon>Bacilli</taxon>
        <taxon>Lactobacillales</taxon>
        <taxon>Streptococcaceae</taxon>
        <taxon>Lactococcus</taxon>
    </lineage>
</organism>
<feature type="transmembrane region" description="Helical" evidence="7">
    <location>
        <begin position="20"/>
        <end position="40"/>
    </location>
</feature>
<protein>
    <submittedName>
        <fullName evidence="10">Mechanosensitive ion channel</fullName>
    </submittedName>
</protein>
<dbReference type="InterPro" id="IPR049142">
    <property type="entry name" value="MS_channel_1st"/>
</dbReference>
<evidence type="ECO:0000256" key="4">
    <source>
        <dbReference type="ARBA" id="ARBA00022692"/>
    </source>
</evidence>
<dbReference type="InterPro" id="IPR045276">
    <property type="entry name" value="YbiO_bact"/>
</dbReference>